<name>Q1GWX6_SPHAL</name>
<organism evidence="2 3">
    <name type="scientific">Sphingopyxis alaskensis (strain DSM 13593 / LMG 18877 / RB2256)</name>
    <name type="common">Sphingomonas alaskensis</name>
    <dbReference type="NCBI Taxonomy" id="317655"/>
    <lineage>
        <taxon>Bacteria</taxon>
        <taxon>Pseudomonadati</taxon>
        <taxon>Pseudomonadota</taxon>
        <taxon>Alphaproteobacteria</taxon>
        <taxon>Sphingomonadales</taxon>
        <taxon>Sphingomonadaceae</taxon>
        <taxon>Sphingopyxis</taxon>
    </lineage>
</organism>
<feature type="transmembrane region" description="Helical" evidence="1">
    <location>
        <begin position="54"/>
        <end position="77"/>
    </location>
</feature>
<keyword evidence="1" id="KW-1133">Transmembrane helix</keyword>
<feature type="transmembrane region" description="Helical" evidence="1">
    <location>
        <begin position="274"/>
        <end position="295"/>
    </location>
</feature>
<keyword evidence="1" id="KW-0472">Membrane</keyword>
<evidence type="ECO:0000313" key="3">
    <source>
        <dbReference type="Proteomes" id="UP000006578"/>
    </source>
</evidence>
<dbReference type="HOGENOM" id="CLU_078229_0_0_5"/>
<feature type="transmembrane region" description="Helical" evidence="1">
    <location>
        <begin position="161"/>
        <end position="185"/>
    </location>
</feature>
<keyword evidence="3" id="KW-1185">Reference proteome</keyword>
<keyword evidence="1" id="KW-0812">Transmembrane</keyword>
<dbReference type="Pfam" id="PF04143">
    <property type="entry name" value="Sulf_transp"/>
    <property type="match status" value="1"/>
</dbReference>
<dbReference type="Proteomes" id="UP000006578">
    <property type="component" value="Chromosome"/>
</dbReference>
<accession>Q1GWX6</accession>
<evidence type="ECO:0000313" key="2">
    <source>
        <dbReference type="EMBL" id="ABF51846.1"/>
    </source>
</evidence>
<reference evidence="2 3" key="1">
    <citation type="journal article" date="2009" name="Proc. Natl. Acad. Sci. U.S.A.">
        <title>The genomic basis of trophic strategy in marine bacteria.</title>
        <authorList>
            <person name="Lauro F.M."/>
            <person name="McDougald D."/>
            <person name="Thomas T."/>
            <person name="Williams T.J."/>
            <person name="Egan S."/>
            <person name="Rice S."/>
            <person name="DeMaere M.Z."/>
            <person name="Ting L."/>
            <person name="Ertan H."/>
            <person name="Johnson J."/>
            <person name="Ferriera S."/>
            <person name="Lapidus A."/>
            <person name="Anderson I."/>
            <person name="Kyrpides N."/>
            <person name="Munk A.C."/>
            <person name="Detter C."/>
            <person name="Han C.S."/>
            <person name="Brown M.V."/>
            <person name="Robb F.T."/>
            <person name="Kjelleberg S."/>
            <person name="Cavicchioli R."/>
        </authorList>
    </citation>
    <scope>NUCLEOTIDE SEQUENCE [LARGE SCALE GENOMIC DNA]</scope>
    <source>
        <strain evidence="3">DSM 13593 / LMG 18877 / RB2256</strain>
    </source>
</reference>
<dbReference type="AlphaFoldDB" id="Q1GWX6"/>
<feature type="transmembrane region" description="Helical" evidence="1">
    <location>
        <begin position="205"/>
        <end position="224"/>
    </location>
</feature>
<dbReference type="InterPro" id="IPR007272">
    <property type="entry name" value="Sulf_transp_TsuA/YedE"/>
</dbReference>
<protein>
    <submittedName>
        <fullName evidence="2">Uncharacterized protein</fullName>
    </submittedName>
</protein>
<feature type="transmembrane region" description="Helical" evidence="1">
    <location>
        <begin position="84"/>
        <end position="100"/>
    </location>
</feature>
<gene>
    <name evidence="2" type="ordered locus">Sala_0122</name>
</gene>
<dbReference type="STRING" id="317655.Sala_0122"/>
<proteinExistence type="predicted"/>
<feature type="transmembrane region" description="Helical" evidence="1">
    <location>
        <begin position="17"/>
        <end position="42"/>
    </location>
</feature>
<feature type="transmembrane region" description="Helical" evidence="1">
    <location>
        <begin position="120"/>
        <end position="140"/>
    </location>
</feature>
<evidence type="ECO:0000256" key="1">
    <source>
        <dbReference type="SAM" id="Phobius"/>
    </source>
</evidence>
<feature type="transmembrane region" description="Helical" evidence="1">
    <location>
        <begin position="244"/>
        <end position="268"/>
    </location>
</feature>
<dbReference type="eggNOG" id="ENOG5033A1K">
    <property type="taxonomic scope" value="Bacteria"/>
</dbReference>
<sequence length="299" mass="32350">MVVAAQDLVVRRRPDKFIGFATAACWSGLLLVPLAWTAPAVFHLSPGYDQLIQAFLFGCLYGIGAWANQACGFGTLAHLTGGRLGYLLTLAGWVIGASFISKVYRPQQIPEPSLLATSPLAAIAAWLAFAAVCWWSWPRLRLLRRRSRWRKMLLGRARMRPFEAMLIIGIGGGLLYACAGSWTYLGLLSSYASQLVMHDFAPISPLPALLGTAMMIGGGLFAAVRSASFRLRGTNWRQGSRHLVGGTIMGLATQLIPGGNGVIIVYGLPSFAPHALTAYFGMTLTLMLIFAATNYSRRA</sequence>
<dbReference type="EMBL" id="CP000356">
    <property type="protein sequence ID" value="ABF51846.1"/>
    <property type="molecule type" value="Genomic_DNA"/>
</dbReference>
<dbReference type="KEGG" id="sal:Sala_0122"/>